<name>A0ACA9R801_9GLOM</name>
<reference evidence="1" key="1">
    <citation type="submission" date="2021-06" db="EMBL/GenBank/DDBJ databases">
        <authorList>
            <person name="Kallberg Y."/>
            <person name="Tangrot J."/>
            <person name="Rosling A."/>
        </authorList>
    </citation>
    <scope>NUCLEOTIDE SEQUENCE</scope>
    <source>
        <strain evidence="1">MA461A</strain>
    </source>
</reference>
<accession>A0ACA9R801</accession>
<feature type="non-terminal residue" evidence="1">
    <location>
        <position position="1"/>
    </location>
</feature>
<dbReference type="EMBL" id="CAJVQC010044905">
    <property type="protein sequence ID" value="CAG8780472.1"/>
    <property type="molecule type" value="Genomic_DNA"/>
</dbReference>
<keyword evidence="2" id="KW-1185">Reference proteome</keyword>
<sequence length="55" mass="6044">IRSNNLNQVHTDTEPQLQTNHIAAVASNNIPLDRQAAAVLNTNPLIHKTYSAIIK</sequence>
<protein>
    <submittedName>
        <fullName evidence="1">27613_t:CDS:1</fullName>
    </submittedName>
</protein>
<dbReference type="Proteomes" id="UP000789920">
    <property type="component" value="Unassembled WGS sequence"/>
</dbReference>
<organism evidence="1 2">
    <name type="scientific">Racocetra persica</name>
    <dbReference type="NCBI Taxonomy" id="160502"/>
    <lineage>
        <taxon>Eukaryota</taxon>
        <taxon>Fungi</taxon>
        <taxon>Fungi incertae sedis</taxon>
        <taxon>Mucoromycota</taxon>
        <taxon>Glomeromycotina</taxon>
        <taxon>Glomeromycetes</taxon>
        <taxon>Diversisporales</taxon>
        <taxon>Gigasporaceae</taxon>
        <taxon>Racocetra</taxon>
    </lineage>
</organism>
<gene>
    <name evidence="1" type="ORF">RPERSI_LOCUS17502</name>
</gene>
<comment type="caution">
    <text evidence="1">The sequence shown here is derived from an EMBL/GenBank/DDBJ whole genome shotgun (WGS) entry which is preliminary data.</text>
</comment>
<evidence type="ECO:0000313" key="2">
    <source>
        <dbReference type="Proteomes" id="UP000789920"/>
    </source>
</evidence>
<evidence type="ECO:0000313" key="1">
    <source>
        <dbReference type="EMBL" id="CAG8780472.1"/>
    </source>
</evidence>
<proteinExistence type="predicted"/>